<feature type="compositionally biased region" description="Low complexity" evidence="8">
    <location>
        <begin position="297"/>
        <end position="308"/>
    </location>
</feature>
<keyword evidence="2 9" id="KW-1133">Transmembrane helix</keyword>
<feature type="compositionally biased region" description="Low complexity" evidence="8">
    <location>
        <begin position="172"/>
        <end position="186"/>
    </location>
</feature>
<dbReference type="GO" id="GO:0032469">
    <property type="term" value="P:endoplasmic reticulum calcium ion homeostasis"/>
    <property type="evidence" value="ECO:0007669"/>
    <property type="project" value="InterPro"/>
</dbReference>
<comment type="caution">
    <text evidence="10">The sequence shown here is derived from an EMBL/GenBank/DDBJ whole genome shotgun (WGS) entry which is preliminary data.</text>
</comment>
<reference evidence="10" key="1">
    <citation type="submission" date="2023-11" db="EMBL/GenBank/DDBJ databases">
        <title>Genome assemblies of two species of porcelain crab, Petrolisthes cinctipes and Petrolisthes manimaculis (Anomura: Porcellanidae).</title>
        <authorList>
            <person name="Angst P."/>
        </authorList>
    </citation>
    <scope>NUCLEOTIDE SEQUENCE</scope>
    <source>
        <strain evidence="10">PB745_02</strain>
        <tissue evidence="10">Gill</tissue>
    </source>
</reference>
<evidence type="ECO:0000256" key="6">
    <source>
        <dbReference type="ARBA" id="ARBA00034875"/>
    </source>
</evidence>
<feature type="compositionally biased region" description="Pro residues" evidence="8">
    <location>
        <begin position="309"/>
        <end position="363"/>
    </location>
</feature>
<gene>
    <name evidence="10" type="ORF">Pmani_014055</name>
</gene>
<feature type="region of interest" description="Disordered" evidence="8">
    <location>
        <begin position="137"/>
        <end position="369"/>
    </location>
</feature>
<name>A0AAE1PTT1_9EUCA</name>
<evidence type="ECO:0000256" key="3">
    <source>
        <dbReference type="ARBA" id="ARBA00023136"/>
    </source>
</evidence>
<proteinExistence type="inferred from homology"/>
<evidence type="ECO:0000256" key="9">
    <source>
        <dbReference type="SAM" id="Phobius"/>
    </source>
</evidence>
<comment type="subcellular location">
    <subcellularLocation>
        <location evidence="4">Rough endoplasmic reticulum membrane</location>
        <topology evidence="4">Single-pass type I membrane protein</topology>
    </subcellularLocation>
</comment>
<feature type="compositionally biased region" description="Basic residues" evidence="8">
    <location>
        <begin position="955"/>
        <end position="969"/>
    </location>
</feature>
<dbReference type="GO" id="GO:0005509">
    <property type="term" value="F:calcium ion binding"/>
    <property type="evidence" value="ECO:0007669"/>
    <property type="project" value="InterPro"/>
</dbReference>
<evidence type="ECO:0000256" key="8">
    <source>
        <dbReference type="SAM" id="MobiDB-lite"/>
    </source>
</evidence>
<dbReference type="PANTHER" id="PTHR12883:SF0">
    <property type="entry name" value="PAT COMPLEX SUBUNIT CCDC47"/>
    <property type="match status" value="1"/>
</dbReference>
<dbReference type="EMBL" id="JAWZYT010001198">
    <property type="protein sequence ID" value="KAK4314671.1"/>
    <property type="molecule type" value="Genomic_DNA"/>
</dbReference>
<feature type="compositionally biased region" description="Gly residues" evidence="8">
    <location>
        <begin position="528"/>
        <end position="564"/>
    </location>
</feature>
<feature type="compositionally biased region" description="Pro residues" evidence="8">
    <location>
        <begin position="253"/>
        <end position="280"/>
    </location>
</feature>
<feature type="compositionally biased region" description="Acidic residues" evidence="8">
    <location>
        <begin position="513"/>
        <end position="523"/>
    </location>
</feature>
<dbReference type="InterPro" id="IPR012879">
    <property type="entry name" value="CCDC47"/>
</dbReference>
<feature type="compositionally biased region" description="Low complexity" evidence="8">
    <location>
        <begin position="148"/>
        <end position="157"/>
    </location>
</feature>
<feature type="compositionally biased region" description="Basic and acidic residues" evidence="8">
    <location>
        <begin position="921"/>
        <end position="954"/>
    </location>
</feature>
<dbReference type="AlphaFoldDB" id="A0AAE1PTT1"/>
<comment type="similarity">
    <text evidence="5">Belongs to the CCDC47 family.</text>
</comment>
<evidence type="ECO:0000313" key="10">
    <source>
        <dbReference type="EMBL" id="KAK4314671.1"/>
    </source>
</evidence>
<evidence type="ECO:0000256" key="5">
    <source>
        <dbReference type="ARBA" id="ARBA00034746"/>
    </source>
</evidence>
<accession>A0AAE1PTT1</accession>
<keyword evidence="1 9" id="KW-0812">Transmembrane</keyword>
<dbReference type="GO" id="GO:0030867">
    <property type="term" value="C:rough endoplasmic reticulum membrane"/>
    <property type="evidence" value="ECO:0007669"/>
    <property type="project" value="UniProtKB-SubCell"/>
</dbReference>
<evidence type="ECO:0000256" key="1">
    <source>
        <dbReference type="ARBA" id="ARBA00022692"/>
    </source>
</evidence>
<sequence length="969" mass="106316">MHSDSSSGMCDLGFRATTKEDLGHAPAELVFGEDLRLPGQISISDPDTTNLSFLPALNFKAAMTKPTHTPTHHHSTQPSHMPTTITTAPHLFLRTDSHRTPLQQPYTGPYEVISRSDATVTLQVAGRPYVTSWGRVKAAHTHPPPPQQQQQHPTHTPLTDLAPQNYPPNTAPAPHTNTHHNTITPILPYQINLPQPSTPLPNEQVDIPGPPHLPLIPTASLHIPPSTPPPGREAPPHHILSPSSLLPTHIPIPNLPPPPPPCLPLPDQPSPKSSPPPTPQPTHASLTPIPLPPPQPTLIIPAPQTQPILPSPPNPPTLPSPALNPPPLPSPPPPPNPPTLPSPALNPLPLPSPPPPPNPPTTPTDPLINDSICVIPLNLPQEQPPIIHVVPATPPRPLSLFLVAVLVLAAVVTVRAVANPDPDALADPEAMADPEALADPEAPYGYGRRLVRDRYRRDRYRRSRSCLLGEWSWKMRTFLVFLLCAAWVVSVSARAQEYEDNDFAEFEVFEEEDELIEDEDDQSSENGGSRGGAEGGIGGGGGGGGGGGDGGAGRAEGGGGGAGMGMDVDEDEVIVEDEDENDEFSHFHDEEEFIGFDSERPHGARSSKNQDEPKITIANVPLHLRSNWDSFYLEMVMIAGLVVYFINFIVGKTKNQKLANAWFNSHRSLLEQNFALVGDDGGKQPADNGGLQKESENVYTLWCSGRTSMEGMLVELKFIKRQDMIGIVSQLIRPSSDQLLVKVHLDEMDSFVFALATKKTAAKLAKEMTDISTFCPEKKSPEKFGVGSQYLLMNELGEVASYVLGDPKVTAVLSKFSSMVDFFHFSDQYSGPKQPEDTQPTTLPEVRCALVFGFNFPGRGNPSLEAIENMKPLLQLVLHLTDKLRRFKLSKEGKSKAEKNRSRVEEVFLKATHAARAEMAQAKREERKRMEREKMLQIDDPDKQRKWEEREQRRQMKRRAPKMKQLKTT</sequence>
<evidence type="ECO:0000256" key="2">
    <source>
        <dbReference type="ARBA" id="ARBA00022989"/>
    </source>
</evidence>
<feature type="transmembrane region" description="Helical" evidence="9">
    <location>
        <begin position="631"/>
        <end position="650"/>
    </location>
</feature>
<organism evidence="10 11">
    <name type="scientific">Petrolisthes manimaculis</name>
    <dbReference type="NCBI Taxonomy" id="1843537"/>
    <lineage>
        <taxon>Eukaryota</taxon>
        <taxon>Metazoa</taxon>
        <taxon>Ecdysozoa</taxon>
        <taxon>Arthropoda</taxon>
        <taxon>Crustacea</taxon>
        <taxon>Multicrustacea</taxon>
        <taxon>Malacostraca</taxon>
        <taxon>Eumalacostraca</taxon>
        <taxon>Eucarida</taxon>
        <taxon>Decapoda</taxon>
        <taxon>Pleocyemata</taxon>
        <taxon>Anomura</taxon>
        <taxon>Galatheoidea</taxon>
        <taxon>Porcellanidae</taxon>
        <taxon>Petrolisthes</taxon>
    </lineage>
</organism>
<keyword evidence="3 9" id="KW-0472">Membrane</keyword>
<dbReference type="Pfam" id="PF07946">
    <property type="entry name" value="CCDC47"/>
    <property type="match status" value="1"/>
</dbReference>
<feature type="region of interest" description="Disordered" evidence="8">
    <location>
        <begin position="513"/>
        <end position="567"/>
    </location>
</feature>
<evidence type="ECO:0000256" key="7">
    <source>
        <dbReference type="ARBA" id="ARBA00034902"/>
    </source>
</evidence>
<protein>
    <recommendedName>
        <fullName evidence="6">PAT complex subunit CCDC47</fullName>
    </recommendedName>
    <alternativeName>
        <fullName evidence="7">Coiled-coil domain-containing protein 47</fullName>
    </alternativeName>
</protein>
<feature type="region of interest" description="Disordered" evidence="8">
    <location>
        <begin position="918"/>
        <end position="969"/>
    </location>
</feature>
<evidence type="ECO:0000256" key="4">
    <source>
        <dbReference type="ARBA" id="ARBA00034697"/>
    </source>
</evidence>
<keyword evidence="11" id="KW-1185">Reference proteome</keyword>
<dbReference type="PANTHER" id="PTHR12883">
    <property type="entry name" value="ADIPOCYTE-SPECIFIC PROTEIN 4-RELATED"/>
    <property type="match status" value="1"/>
</dbReference>
<dbReference type="Proteomes" id="UP001292094">
    <property type="component" value="Unassembled WGS sequence"/>
</dbReference>
<evidence type="ECO:0000313" key="11">
    <source>
        <dbReference type="Proteomes" id="UP001292094"/>
    </source>
</evidence>